<dbReference type="AlphaFoldDB" id="A0AAW0JEG9"/>
<evidence type="ECO:0000313" key="7">
    <source>
        <dbReference type="Proteomes" id="UP001488838"/>
    </source>
</evidence>
<proteinExistence type="inferred from homology"/>
<dbReference type="GO" id="GO:1990904">
    <property type="term" value="C:ribonucleoprotein complex"/>
    <property type="evidence" value="ECO:0007669"/>
    <property type="project" value="UniProtKB-KW"/>
</dbReference>
<evidence type="ECO:0000256" key="5">
    <source>
        <dbReference type="ARBA" id="ARBA00035403"/>
    </source>
</evidence>
<evidence type="ECO:0000256" key="3">
    <source>
        <dbReference type="ARBA" id="ARBA00023274"/>
    </source>
</evidence>
<evidence type="ECO:0000313" key="6">
    <source>
        <dbReference type="EMBL" id="KAK7824937.1"/>
    </source>
</evidence>
<dbReference type="GO" id="GO:0003735">
    <property type="term" value="F:structural constituent of ribosome"/>
    <property type="evidence" value="ECO:0007669"/>
    <property type="project" value="InterPro"/>
</dbReference>
<comment type="similarity">
    <text evidence="1">Belongs to the eukaryotic ribosomal protein eS6 family.</text>
</comment>
<reference evidence="6 7" key="1">
    <citation type="journal article" date="2023" name="bioRxiv">
        <title>Conserved and derived expression patterns and positive selection on dental genes reveal complex evolutionary context of ever-growing rodent molars.</title>
        <authorList>
            <person name="Calamari Z.T."/>
            <person name="Song A."/>
            <person name="Cohen E."/>
            <person name="Akter M."/>
            <person name="Roy R.D."/>
            <person name="Hallikas O."/>
            <person name="Christensen M.M."/>
            <person name="Li P."/>
            <person name="Marangoni P."/>
            <person name="Jernvall J."/>
            <person name="Klein O.D."/>
        </authorList>
    </citation>
    <scope>NUCLEOTIDE SEQUENCE [LARGE SCALE GENOMIC DNA]</scope>
    <source>
        <strain evidence="6">V071</strain>
    </source>
</reference>
<evidence type="ECO:0000256" key="2">
    <source>
        <dbReference type="ARBA" id="ARBA00022980"/>
    </source>
</evidence>
<sequence>MVVSRVKMKLKILFPATYHRKLTEVNDELKLCAFYERRKATEVAADALRGEKKGCVVRISGGNGKLVFP</sequence>
<name>A0AAW0JEG9_MYOGA</name>
<keyword evidence="2" id="KW-0689">Ribosomal protein</keyword>
<keyword evidence="7" id="KW-1185">Reference proteome</keyword>
<dbReference type="GO" id="GO:0005840">
    <property type="term" value="C:ribosome"/>
    <property type="evidence" value="ECO:0007669"/>
    <property type="project" value="UniProtKB-KW"/>
</dbReference>
<dbReference type="SMART" id="SM01405">
    <property type="entry name" value="Ribosomal_S6e"/>
    <property type="match status" value="1"/>
</dbReference>
<protein>
    <recommendedName>
        <fullName evidence="4">Small ribosomal subunit protein eS6</fullName>
    </recommendedName>
    <alternativeName>
        <fullName evidence="5">40S ribosomal protein S6</fullName>
    </alternativeName>
</protein>
<dbReference type="EMBL" id="JBBHLL010000043">
    <property type="protein sequence ID" value="KAK7824937.1"/>
    <property type="molecule type" value="Genomic_DNA"/>
</dbReference>
<gene>
    <name evidence="6" type="ORF">U0070_014143</name>
</gene>
<dbReference type="PANTHER" id="PTHR11502">
    <property type="entry name" value="40S RIBOSOMAL PROTEIN S6"/>
    <property type="match status" value="1"/>
</dbReference>
<evidence type="ECO:0000256" key="4">
    <source>
        <dbReference type="ARBA" id="ARBA00035278"/>
    </source>
</evidence>
<dbReference type="Pfam" id="PF01092">
    <property type="entry name" value="Ribosomal_S6e"/>
    <property type="match status" value="1"/>
</dbReference>
<dbReference type="InterPro" id="IPR001377">
    <property type="entry name" value="Ribosomal_eS6"/>
</dbReference>
<keyword evidence="3" id="KW-0687">Ribonucleoprotein</keyword>
<dbReference type="Proteomes" id="UP001488838">
    <property type="component" value="Unassembled WGS sequence"/>
</dbReference>
<organism evidence="6 7">
    <name type="scientific">Myodes glareolus</name>
    <name type="common">Bank vole</name>
    <name type="synonym">Clethrionomys glareolus</name>
    <dbReference type="NCBI Taxonomy" id="447135"/>
    <lineage>
        <taxon>Eukaryota</taxon>
        <taxon>Metazoa</taxon>
        <taxon>Chordata</taxon>
        <taxon>Craniata</taxon>
        <taxon>Vertebrata</taxon>
        <taxon>Euteleostomi</taxon>
        <taxon>Mammalia</taxon>
        <taxon>Eutheria</taxon>
        <taxon>Euarchontoglires</taxon>
        <taxon>Glires</taxon>
        <taxon>Rodentia</taxon>
        <taxon>Myomorpha</taxon>
        <taxon>Muroidea</taxon>
        <taxon>Cricetidae</taxon>
        <taxon>Arvicolinae</taxon>
        <taxon>Myodes</taxon>
    </lineage>
</organism>
<accession>A0AAW0JEG9</accession>
<comment type="caution">
    <text evidence="6">The sequence shown here is derived from an EMBL/GenBank/DDBJ whole genome shotgun (WGS) entry which is preliminary data.</text>
</comment>
<evidence type="ECO:0000256" key="1">
    <source>
        <dbReference type="ARBA" id="ARBA00009312"/>
    </source>
</evidence>
<dbReference type="GO" id="GO:0006412">
    <property type="term" value="P:translation"/>
    <property type="evidence" value="ECO:0007669"/>
    <property type="project" value="InterPro"/>
</dbReference>